<feature type="domain" description="Gamma-butyrobetaine hydroxylase-like N-terminal" evidence="8">
    <location>
        <begin position="1485"/>
        <end position="1544"/>
    </location>
</feature>
<keyword evidence="2" id="KW-0547">Nucleotide-binding</keyword>
<evidence type="ECO:0000256" key="1">
    <source>
        <dbReference type="ARBA" id="ARBA00022723"/>
    </source>
</evidence>
<dbReference type="Pfam" id="PF10609">
    <property type="entry name" value="ParA"/>
    <property type="match status" value="1"/>
</dbReference>
<dbReference type="SUPFAM" id="SSF52540">
    <property type="entry name" value="P-loop containing nucleoside triphosphate hydrolases"/>
    <property type="match status" value="1"/>
</dbReference>
<evidence type="ECO:0000313" key="9">
    <source>
        <dbReference type="EMBL" id="POM85681.1"/>
    </source>
</evidence>
<keyword evidence="3" id="KW-0067">ATP-binding</keyword>
<keyword evidence="4" id="KW-0408">Iron</keyword>
<reference evidence="9 10" key="1">
    <citation type="submission" date="2014-04" db="EMBL/GenBank/DDBJ databases">
        <title>Comparative Genomics of Cryptosporidium Species.</title>
        <authorList>
            <person name="Silva J.C."/>
            <person name="Su Q."/>
            <person name="Chalmers R."/>
            <person name="Chibucos M.C."/>
            <person name="Elwin K."/>
            <person name="Godinez A."/>
            <person name="Guo F."/>
            <person name="Huynh K."/>
            <person name="Orvis J."/>
            <person name="Ott S."/>
            <person name="Sadzewicz L."/>
            <person name="Sengamalay N."/>
            <person name="Shetty A."/>
            <person name="Sun M."/>
            <person name="Tallon L."/>
            <person name="Xiao L."/>
            <person name="Zhang H."/>
            <person name="Fraser C.M."/>
            <person name="Zhu G."/>
            <person name="Kissinger J."/>
            <person name="Widmer G."/>
        </authorList>
    </citation>
    <scope>NUCLEOTIDE SEQUENCE [LARGE SCALE GENOMIC DNA]</scope>
    <source>
        <strain evidence="9 10">UKMEL1</strain>
    </source>
</reference>
<evidence type="ECO:0000256" key="3">
    <source>
        <dbReference type="ARBA" id="ARBA00022840"/>
    </source>
</evidence>
<keyword evidence="1" id="KW-0479">Metal-binding</keyword>
<dbReference type="InterPro" id="IPR044304">
    <property type="entry name" value="NUBPL-like"/>
</dbReference>
<evidence type="ECO:0000256" key="2">
    <source>
        <dbReference type="ARBA" id="ARBA00022741"/>
    </source>
</evidence>
<feature type="domain" description="MIP18 family-like" evidence="7">
    <location>
        <begin position="1051"/>
        <end position="1113"/>
    </location>
</feature>
<sequence>METQASENNYSHNVKKKAMLFEDPSENLINQLIEELIDPTIFVKSCILRGSKHISKCIENFEIATKYVNDQLEKQIVELGQINTIQCMCSDIVKLDQCSKNIGTYFSDYKRSIEMDTIPIVQKYDSIKDNILISKRILEIQNLCNRTIEFISLISKLKAHFGLKKSDNEEQYENFFINFQTGIPDSIDIYKTSKIIVELESMIYFNEESVAESETSERKNNNSTISSLEFLEVLQEDIKWLRKISAIYRQNGHKKLLNGIEELDNASIYSGCVILDQFGELWEHIDIIVEDVILKRLNHTFQVCNLQKCIETVDKSDEVFAVSIQYATFSILKLIEDALNQVILGLKQLIRIHDTLIENKINNYQENNKMNFVDEFWEKCLMFFENVFNNIYSINSKNPNIYQISFGKEIIVNSSLKLEQLFHLLINCYPDISNMFKIATKNIKALLSSSSPRVIANSVVNDKNIFNAISKIREVYLSSIKDKFNRLFDTIIPKKNNLPDSYEEISSRISDITQEIIEELRRTRSCDDIYTQIYDIFRNELLCFMVTCETIIQPEGGIIAHLEITESQSNHSFHIESDDLNIKKRLPLPTQSHIINAKISMIAAILSIEIKKIYEVEFAENVDIIERDRIIELFKSLQYKSVGKWFSHTSLAILELNITNHYNKSKTTSEIKNNGLKIGQQFVTISQEIVTNFIKNWTPLLYNHDCWSKCYVLFCRNIIIIFLVNFILRSELDEENCFEIAEEIVSLQSIISHFISDNNIKNLLSNDIKMIQDFRRVLFSDIKSIREAINFSINTKNREPDNNELLWKSINDLDNMIFTVHILNRIFYIFKKSSNFSIQSFTEHSKISNPQLSTILNYLLFIKFNKYPTCESDTDLFIIFNIFKQNITSEYISDPEILPSKIRNYIDIIKEELKTCHSCSDNSIAIGDLEVILNYIEENLNMLSEYSDISDNEMDLNDQIIRQLKNIHLDPINSNINQVDKLSNIIEQNIIKDYRYDYYRGIVDVTLTRDINKNDNIKKELLELGWVNSVNIFVEKKMESCRNTSIEDKRNEILLSLSKVIDPDLNKDIVSCGFVKDLCFDPESCEVSFTMELTTPICPLKDSFEKSCIEIIKNDRIYVKEVNIKFTSKSNKKNQIISKEKTHANLETVSNIIAISSCKGGVGKSTLAVNIAFTLSQLGAKVGIVDCDLYGPNLEQLVPLESNTVFYKKPTNETEEIRTKVNKRGLSKAINAVMPNKNFREGFIPLIYKGVQLISYSYLLNTRNDTNSSSKVSSILRGPVAGSIVTQLITGTVWDDLDYLVLDFPPGTGDIQLSIAQSIAIDGAIIVTTPQDLSIADVERGIHLFNKLNIPILTVVENMSYFICDGCEKRHEIFSKGDFSLITEKYGLEPEFNFPLFSNLSKCKFNSNSDEVDFPYVIAANKNDSLYLEFVKLSEFIARKLSKNKYSDYKPNFEFDNNRKIVICQIPKDIKEIFVQENTIDPLVKFNVSYIDIRKLCRCAICYDPSKVRFNETYEPSTLLIDQLETMGSYAIMINWSDGHTSIISYNNLIKIFVNKENEVKLCQNELLIW</sequence>
<dbReference type="Gene3D" id="3.40.50.300">
    <property type="entry name" value="P-loop containing nucleotide triphosphate hydrolases"/>
    <property type="match status" value="1"/>
</dbReference>
<dbReference type="GO" id="GO:0005524">
    <property type="term" value="F:ATP binding"/>
    <property type="evidence" value="ECO:0007669"/>
    <property type="project" value="UniProtKB-KW"/>
</dbReference>
<dbReference type="InterPro" id="IPR038492">
    <property type="entry name" value="GBBH-like_N_sf"/>
</dbReference>
<dbReference type="PANTHER" id="PTHR42961">
    <property type="entry name" value="IRON-SULFUR PROTEIN NUBPL"/>
    <property type="match status" value="1"/>
</dbReference>
<dbReference type="Gene3D" id="3.30.2020.30">
    <property type="match status" value="1"/>
</dbReference>
<evidence type="ECO:0000256" key="5">
    <source>
        <dbReference type="ARBA" id="ARBA00023014"/>
    </source>
</evidence>
<organism evidence="9 10">
    <name type="scientific">Cryptosporidium meleagridis</name>
    <dbReference type="NCBI Taxonomy" id="93969"/>
    <lineage>
        <taxon>Eukaryota</taxon>
        <taxon>Sar</taxon>
        <taxon>Alveolata</taxon>
        <taxon>Apicomplexa</taxon>
        <taxon>Conoidasida</taxon>
        <taxon>Coccidia</taxon>
        <taxon>Eucoccidiorida</taxon>
        <taxon>Eimeriorina</taxon>
        <taxon>Cryptosporidiidae</taxon>
        <taxon>Cryptosporidium</taxon>
    </lineage>
</organism>
<comment type="similarity">
    <text evidence="6">Belongs to the Mrp/NBP35 ATP-binding proteins family.</text>
</comment>
<name>A0A2P4Z6J5_9CRYT</name>
<evidence type="ECO:0000313" key="10">
    <source>
        <dbReference type="Proteomes" id="UP000236928"/>
    </source>
</evidence>
<evidence type="ECO:0000256" key="6">
    <source>
        <dbReference type="ARBA" id="ARBA00024036"/>
    </source>
</evidence>
<dbReference type="InterPro" id="IPR010376">
    <property type="entry name" value="GBBH-like_N"/>
</dbReference>
<dbReference type="Proteomes" id="UP000236928">
    <property type="component" value="Unassembled WGS sequence"/>
</dbReference>
<evidence type="ECO:0000256" key="4">
    <source>
        <dbReference type="ARBA" id="ARBA00023004"/>
    </source>
</evidence>
<dbReference type="InterPro" id="IPR027417">
    <property type="entry name" value="P-loop_NTPase"/>
</dbReference>
<dbReference type="Pfam" id="PF01883">
    <property type="entry name" value="FeS_assembly_P"/>
    <property type="match status" value="1"/>
</dbReference>
<dbReference type="PANTHER" id="PTHR42961:SF2">
    <property type="entry name" value="IRON-SULFUR PROTEIN NUBPL"/>
    <property type="match status" value="1"/>
</dbReference>
<dbReference type="HAMAP" id="MF_02040">
    <property type="entry name" value="Mrp_NBP35"/>
    <property type="match status" value="1"/>
</dbReference>
<comment type="caution">
    <text evidence="9">The sequence shown here is derived from an EMBL/GenBank/DDBJ whole genome shotgun (WGS) entry which is preliminary data.</text>
</comment>
<evidence type="ECO:0000259" key="8">
    <source>
        <dbReference type="Pfam" id="PF06155"/>
    </source>
</evidence>
<dbReference type="Pfam" id="PF06155">
    <property type="entry name" value="GBBH-like_N"/>
    <property type="match status" value="1"/>
</dbReference>
<evidence type="ECO:0000259" key="7">
    <source>
        <dbReference type="Pfam" id="PF01883"/>
    </source>
</evidence>
<dbReference type="InterPro" id="IPR000808">
    <property type="entry name" value="Mrp-like_CS"/>
</dbReference>
<dbReference type="OrthoDB" id="18786at2759"/>
<dbReference type="Gene3D" id="3.30.300.130">
    <property type="entry name" value="Fe-S cluster assembly (FSCA)"/>
    <property type="match status" value="1"/>
</dbReference>
<protein>
    <submittedName>
        <fullName evidence="9">ParA/MinD ATPase like family protein</fullName>
    </submittedName>
</protein>
<keyword evidence="10" id="KW-1185">Reference proteome</keyword>
<proteinExistence type="inferred from homology"/>
<dbReference type="InterPro" id="IPR002744">
    <property type="entry name" value="MIP18-like"/>
</dbReference>
<dbReference type="VEuPathDB" id="CryptoDB:CmeUKMEL1_18635"/>
<dbReference type="InterPro" id="IPR034904">
    <property type="entry name" value="FSCA_dom_sf"/>
</dbReference>
<dbReference type="SUPFAM" id="SSF117916">
    <property type="entry name" value="Fe-S cluster assembly (FSCA) domain-like"/>
    <property type="match status" value="1"/>
</dbReference>
<dbReference type="InterPro" id="IPR019591">
    <property type="entry name" value="Mrp/NBP35_ATP-bd"/>
</dbReference>
<keyword evidence="5" id="KW-0411">Iron-sulfur</keyword>
<dbReference type="PROSITE" id="PS01215">
    <property type="entry name" value="MRP"/>
    <property type="match status" value="1"/>
</dbReference>
<dbReference type="GO" id="GO:0016226">
    <property type="term" value="P:iron-sulfur cluster assembly"/>
    <property type="evidence" value="ECO:0007669"/>
    <property type="project" value="InterPro"/>
</dbReference>
<dbReference type="GO" id="GO:0140663">
    <property type="term" value="F:ATP-dependent FeS chaperone activity"/>
    <property type="evidence" value="ECO:0007669"/>
    <property type="project" value="InterPro"/>
</dbReference>
<dbReference type="CDD" id="cd02037">
    <property type="entry name" value="Mrp_NBP35"/>
    <property type="match status" value="1"/>
</dbReference>
<dbReference type="GO" id="GO:0051539">
    <property type="term" value="F:4 iron, 4 sulfur cluster binding"/>
    <property type="evidence" value="ECO:0007669"/>
    <property type="project" value="TreeGrafter"/>
</dbReference>
<accession>A0A2P4Z6J5</accession>
<dbReference type="EMBL" id="JIBK01000055">
    <property type="protein sequence ID" value="POM85681.1"/>
    <property type="molecule type" value="Genomic_DNA"/>
</dbReference>
<gene>
    <name evidence="9" type="ORF">CmeUKMEL1_18635</name>
</gene>
<dbReference type="GO" id="GO:0046872">
    <property type="term" value="F:metal ion binding"/>
    <property type="evidence" value="ECO:0007669"/>
    <property type="project" value="UniProtKB-KW"/>
</dbReference>
<dbReference type="InterPro" id="IPR033756">
    <property type="entry name" value="YlxH/NBP35"/>
</dbReference>